<accession>F7NLT8</accession>
<protein>
    <submittedName>
        <fullName evidence="8">Efflux transporter, RND family, MFP subunit</fullName>
    </submittedName>
</protein>
<comment type="caution">
    <text evidence="8">The sequence shown here is derived from an EMBL/GenBank/DDBJ whole genome shotgun (WGS) entry which is preliminary data.</text>
</comment>
<dbReference type="eggNOG" id="COG0845">
    <property type="taxonomic scope" value="Bacteria"/>
</dbReference>
<dbReference type="SUPFAM" id="SSF56954">
    <property type="entry name" value="Outer membrane efflux proteins (OEP)"/>
    <property type="match status" value="1"/>
</dbReference>
<dbReference type="SUPFAM" id="SSF111369">
    <property type="entry name" value="HlyD-like secretion proteins"/>
    <property type="match status" value="1"/>
</dbReference>
<dbReference type="Pfam" id="PF02321">
    <property type="entry name" value="OEP"/>
    <property type="match status" value="1"/>
</dbReference>
<dbReference type="STRING" id="1009370.ALO_15312"/>
<evidence type="ECO:0000313" key="8">
    <source>
        <dbReference type="EMBL" id="EGO63029.1"/>
    </source>
</evidence>
<dbReference type="GO" id="GO:0030313">
    <property type="term" value="C:cell envelope"/>
    <property type="evidence" value="ECO:0007669"/>
    <property type="project" value="UniProtKB-SubCell"/>
</dbReference>
<dbReference type="Gene3D" id="2.40.30.170">
    <property type="match status" value="1"/>
</dbReference>
<dbReference type="EMBL" id="AFGF01000144">
    <property type="protein sequence ID" value="EGO63029.1"/>
    <property type="molecule type" value="Genomic_DNA"/>
</dbReference>
<evidence type="ECO:0000256" key="4">
    <source>
        <dbReference type="ARBA" id="ARBA00023054"/>
    </source>
</evidence>
<proteinExistence type="inferred from homology"/>
<organism evidence="8 9">
    <name type="scientific">Acetonema longum DSM 6540</name>
    <dbReference type="NCBI Taxonomy" id="1009370"/>
    <lineage>
        <taxon>Bacteria</taxon>
        <taxon>Bacillati</taxon>
        <taxon>Bacillota</taxon>
        <taxon>Negativicutes</taxon>
        <taxon>Acetonemataceae</taxon>
        <taxon>Acetonema</taxon>
    </lineage>
</organism>
<keyword evidence="4" id="KW-0175">Coiled coil</keyword>
<dbReference type="Gene3D" id="1.20.1600.10">
    <property type="entry name" value="Outer membrane efflux proteins (OEP)"/>
    <property type="match status" value="1"/>
</dbReference>
<evidence type="ECO:0000259" key="7">
    <source>
        <dbReference type="Pfam" id="PF25990"/>
    </source>
</evidence>
<dbReference type="NCBIfam" id="TIGR01730">
    <property type="entry name" value="RND_mfp"/>
    <property type="match status" value="1"/>
</dbReference>
<comment type="subcellular location">
    <subcellularLocation>
        <location evidence="1">Cell envelope</location>
    </subcellularLocation>
</comment>
<reference evidence="8 9" key="1">
    <citation type="journal article" date="2011" name="EMBO J.">
        <title>Structural diversity of bacterial flagellar motors.</title>
        <authorList>
            <person name="Chen S."/>
            <person name="Beeby M."/>
            <person name="Murphy G.E."/>
            <person name="Leadbetter J.R."/>
            <person name="Hendrixson D.R."/>
            <person name="Briegel A."/>
            <person name="Li Z."/>
            <person name="Shi J."/>
            <person name="Tocheva E.I."/>
            <person name="Muller A."/>
            <person name="Dobro M.J."/>
            <person name="Jensen G.J."/>
        </authorList>
    </citation>
    <scope>NUCLEOTIDE SEQUENCE [LARGE SCALE GENOMIC DNA]</scope>
    <source>
        <strain evidence="8 9">DSM 6540</strain>
    </source>
</reference>
<dbReference type="Pfam" id="PF25990">
    <property type="entry name" value="Beta-barrel_YknX"/>
    <property type="match status" value="1"/>
</dbReference>
<dbReference type="InterPro" id="IPR050465">
    <property type="entry name" value="UPF0194_transport"/>
</dbReference>
<feature type="domain" description="YknX-like C-terminal permuted SH3-like" evidence="6">
    <location>
        <begin position="378"/>
        <end position="432"/>
    </location>
</feature>
<dbReference type="PANTHER" id="PTHR32347">
    <property type="entry name" value="EFFLUX SYSTEM COMPONENT YKNX-RELATED"/>
    <property type="match status" value="1"/>
</dbReference>
<dbReference type="InterPro" id="IPR003423">
    <property type="entry name" value="OMP_efflux"/>
</dbReference>
<evidence type="ECO:0000256" key="2">
    <source>
        <dbReference type="ARBA" id="ARBA00007613"/>
    </source>
</evidence>
<dbReference type="GO" id="GO:0016020">
    <property type="term" value="C:membrane"/>
    <property type="evidence" value="ECO:0007669"/>
    <property type="project" value="InterPro"/>
</dbReference>
<dbReference type="Pfam" id="PF25989">
    <property type="entry name" value="YknX_C"/>
    <property type="match status" value="1"/>
</dbReference>
<evidence type="ECO:0000256" key="1">
    <source>
        <dbReference type="ARBA" id="ARBA00004196"/>
    </source>
</evidence>
<dbReference type="Gene3D" id="2.40.420.20">
    <property type="match status" value="1"/>
</dbReference>
<name>F7NLT8_9FIRM</name>
<dbReference type="GO" id="GO:0015562">
    <property type="term" value="F:efflux transmembrane transporter activity"/>
    <property type="evidence" value="ECO:0007669"/>
    <property type="project" value="InterPro"/>
</dbReference>
<dbReference type="InterPro" id="IPR058636">
    <property type="entry name" value="Beta-barrel_YknX"/>
</dbReference>
<feature type="signal peptide" evidence="5">
    <location>
        <begin position="1"/>
        <end position="27"/>
    </location>
</feature>
<dbReference type="PANTHER" id="PTHR32347:SF14">
    <property type="entry name" value="EFFLUX SYSTEM COMPONENT YKNX-RELATED"/>
    <property type="match status" value="1"/>
</dbReference>
<comment type="similarity">
    <text evidence="2">Belongs to the outer membrane factor (OMF) (TC 1.B.17) family.</text>
</comment>
<dbReference type="RefSeq" id="WP_004097140.1">
    <property type="nucleotide sequence ID" value="NZ_AFGF01000144.1"/>
</dbReference>
<dbReference type="Proteomes" id="UP000003240">
    <property type="component" value="Unassembled WGS sequence"/>
</dbReference>
<evidence type="ECO:0000259" key="6">
    <source>
        <dbReference type="Pfam" id="PF25989"/>
    </source>
</evidence>
<evidence type="ECO:0000256" key="3">
    <source>
        <dbReference type="ARBA" id="ARBA00009477"/>
    </source>
</evidence>
<comment type="similarity">
    <text evidence="3">Belongs to the membrane fusion protein (MFP) (TC 8.A.1) family.</text>
</comment>
<evidence type="ECO:0000313" key="9">
    <source>
        <dbReference type="Proteomes" id="UP000003240"/>
    </source>
</evidence>
<dbReference type="AlphaFoldDB" id="F7NLT8"/>
<dbReference type="InterPro" id="IPR058637">
    <property type="entry name" value="YknX-like_C"/>
</dbReference>
<keyword evidence="9" id="KW-1185">Reference proteome</keyword>
<sequence length="451" mass="49285">MRTSGRRMTKLLVPILVLSALSRPVFAAPIELSLDESITLALQNNSDIKIAASEREQNSWALKQAKAGKGFSLSLTHSDTRYSSPTVEFADGRYSRDKFASTVSASLPVYSGGKLESQIEQAKLGLDIADLTVEATRQQIKQNVTTNYFGVLQYQQELQVNRETVDNYTAHLKNVRDKYEVGTVAKILVVLDDTAIRAQVAQYKAQVTNYASIYERTRKLTALGGESAQQLDSDQTNYLVAKANYDNYVTQLGYYVITAPIDGVVIGEPTPAGQTVVQGISEAQVLMTVADMSQMQVKVMVDETDIGKVKTGQTVSFTVDTYTDKTFTGEVTRISKDATTSSNVVYYYVYVDVDSPQGLLYPTMTARVTLHVGESKNALVVPLSAIKEEKGQKYVQVMVNGQLQNQPVQIGLSNDEQTEILSGLNEGDQVVLPAAKAPTANAQRQGPPPPL</sequence>
<feature type="chain" id="PRO_5003359507" evidence="5">
    <location>
        <begin position="28"/>
        <end position="451"/>
    </location>
</feature>
<dbReference type="InterPro" id="IPR006143">
    <property type="entry name" value="RND_pump_MFP"/>
</dbReference>
<gene>
    <name evidence="8" type="ORF">ALO_15312</name>
</gene>
<evidence type="ECO:0000256" key="5">
    <source>
        <dbReference type="SAM" id="SignalP"/>
    </source>
</evidence>
<feature type="domain" description="YknX-like beta-barrel" evidence="7">
    <location>
        <begin position="295"/>
        <end position="362"/>
    </location>
</feature>
<keyword evidence="5" id="KW-0732">Signal</keyword>